<dbReference type="Proteomes" id="UP000318065">
    <property type="component" value="Chromosome"/>
</dbReference>
<dbReference type="InterPro" id="IPR001451">
    <property type="entry name" value="Hexapep"/>
</dbReference>
<accession>A0A510HK08</accession>
<evidence type="ECO:0000313" key="2">
    <source>
        <dbReference type="Proteomes" id="UP000318065"/>
    </source>
</evidence>
<dbReference type="Gene3D" id="2.160.10.10">
    <property type="entry name" value="Hexapeptide repeat proteins"/>
    <property type="match status" value="1"/>
</dbReference>
<proteinExistence type="predicted"/>
<gene>
    <name evidence="1" type="ORF">RxyAA322_20820</name>
</gene>
<name>A0A510HK08_9ACTN</name>
<dbReference type="AlphaFoldDB" id="A0A510HK08"/>
<dbReference type="InterPro" id="IPR050484">
    <property type="entry name" value="Transf_Hexapept/Carb_Anhydrase"/>
</dbReference>
<dbReference type="PANTHER" id="PTHR13061">
    <property type="entry name" value="DYNACTIN SUBUNIT P25"/>
    <property type="match status" value="1"/>
</dbReference>
<dbReference type="CDD" id="cd04645">
    <property type="entry name" value="LbH_gamma_CA_like"/>
    <property type="match status" value="1"/>
</dbReference>
<dbReference type="InterPro" id="IPR047324">
    <property type="entry name" value="LbH_gamma_CA-like"/>
</dbReference>
<reference evidence="1" key="1">
    <citation type="journal article" date="2019" name="Microbiol. Resour. Announc.">
        <title>Complete Genome Sequence of Rubrobacter xylanophilus Strain AA3-22, Isolated from Arima Onsen in Japan.</title>
        <authorList>
            <person name="Tomariguchi N."/>
            <person name="Miyazaki K."/>
        </authorList>
    </citation>
    <scope>NUCLEOTIDE SEQUENCE [LARGE SCALE GENOMIC DNA]</scope>
    <source>
        <strain evidence="1">AA3-22</strain>
    </source>
</reference>
<dbReference type="InterPro" id="IPR011004">
    <property type="entry name" value="Trimer_LpxA-like_sf"/>
</dbReference>
<dbReference type="RefSeq" id="WP_143528260.1">
    <property type="nucleotide sequence ID" value="NZ_AP019791.1"/>
</dbReference>
<protein>
    <submittedName>
        <fullName evidence="1">Gamma carbonic anhydrase family protein</fullName>
    </submittedName>
</protein>
<dbReference type="EMBL" id="AP019791">
    <property type="protein sequence ID" value="BBL80228.1"/>
    <property type="molecule type" value="Genomic_DNA"/>
</dbReference>
<evidence type="ECO:0000313" key="1">
    <source>
        <dbReference type="EMBL" id="BBL80228.1"/>
    </source>
</evidence>
<keyword evidence="2" id="KW-1185">Reference proteome</keyword>
<dbReference type="PANTHER" id="PTHR13061:SF29">
    <property type="entry name" value="GAMMA CARBONIC ANHYDRASE-LIKE 1, MITOCHONDRIAL-RELATED"/>
    <property type="match status" value="1"/>
</dbReference>
<dbReference type="Pfam" id="PF00132">
    <property type="entry name" value="Hexapep"/>
    <property type="match status" value="1"/>
</dbReference>
<dbReference type="SUPFAM" id="SSF51161">
    <property type="entry name" value="Trimeric LpxA-like enzymes"/>
    <property type="match status" value="1"/>
</dbReference>
<sequence length="181" mass="18709">MSGVHLAEVGGLRPRVAPDAFLAPGVVVVGGVRIGARSSVWYGSVLRAEDEEVVIGEGCNVQDLCLMHADPGYPAVLEDGVSVGHRAIVHGARVGRDSLVGMGAVLLNGVVVGPGSVVAAGAVVTPGTGIPPGSLVAGVPAKVVRGVREADREMIHHTARSYLRKSGLHREARPLRREEAR</sequence>
<organism evidence="1 2">
    <name type="scientific">Rubrobacter xylanophilus</name>
    <dbReference type="NCBI Taxonomy" id="49319"/>
    <lineage>
        <taxon>Bacteria</taxon>
        <taxon>Bacillati</taxon>
        <taxon>Actinomycetota</taxon>
        <taxon>Rubrobacteria</taxon>
        <taxon>Rubrobacterales</taxon>
        <taxon>Rubrobacteraceae</taxon>
        <taxon>Rubrobacter</taxon>
    </lineage>
</organism>
<dbReference type="OrthoDB" id="9803036at2"/>